<gene>
    <name evidence="2" type="ORF">LX03_08505</name>
</gene>
<dbReference type="AlphaFoldDB" id="A0A099YC12"/>
<proteinExistence type="predicted"/>
<comment type="caution">
    <text evidence="2">The sequence shown here is derived from an EMBL/GenBank/DDBJ whole genome shotgun (WGS) entry which is preliminary data.</text>
</comment>
<dbReference type="Proteomes" id="UP000030001">
    <property type="component" value="Unassembled WGS sequence"/>
</dbReference>
<name>A0A099YC12_LIMMU</name>
<sequence>MEQQDQVKYVFNDGIEPIAFTKDELIKQANADGYETSRHPDSMAASIKAAEDLYDTKFKFTVKPLARLERIHEDDAVLMNVVDLHDQQLPGFEGQAKAIEIIGDYGMPGDTHLLMPYDQKTLSMLKSFDDYQEPEWQQGFDRQLAKAPEYAGSQDLELPKVTADEISKIVYEKEQPEDLETQKKIDYAKQILQKDYVQDQTNQQVTKFLDSSKVPLDKRAELASRIIKGRQNRQNQTKNQIAYQISKVKPLKKGRER</sequence>
<protein>
    <submittedName>
        <fullName evidence="2">Uncharacterized protein</fullName>
    </submittedName>
</protein>
<organism evidence="2 3">
    <name type="scientific">Limosilactobacillus mucosae</name>
    <name type="common">Lactobacillus mucosae</name>
    <dbReference type="NCBI Taxonomy" id="97478"/>
    <lineage>
        <taxon>Bacteria</taxon>
        <taxon>Bacillati</taxon>
        <taxon>Bacillota</taxon>
        <taxon>Bacilli</taxon>
        <taxon>Lactobacillales</taxon>
        <taxon>Lactobacillaceae</taxon>
        <taxon>Limosilactobacillus</taxon>
    </lineage>
</organism>
<accession>A0A099YC12</accession>
<evidence type="ECO:0000313" key="2">
    <source>
        <dbReference type="EMBL" id="KGL66408.1"/>
    </source>
</evidence>
<reference evidence="2 3" key="1">
    <citation type="submission" date="2014-09" db="EMBL/GenBank/DDBJ databases">
        <title>Lactobacillus mucosae CRL573 Genome Sequencing.</title>
        <authorList>
            <person name="Bleckwedel J."/>
            <person name="Teran L.C."/>
            <person name="Bonacina J."/>
            <person name="Saavedra L."/>
            <person name="Mozzi F.B."/>
            <person name="Raya R.R."/>
        </authorList>
    </citation>
    <scope>NUCLEOTIDE SEQUENCE [LARGE SCALE GENOMIC DNA]</scope>
    <source>
        <strain evidence="2 3">CRL573</strain>
    </source>
</reference>
<dbReference type="EMBL" id="JROC01000036">
    <property type="protein sequence ID" value="KGL66408.1"/>
    <property type="molecule type" value="Genomic_DNA"/>
</dbReference>
<feature type="compositionally biased region" description="Polar residues" evidence="1">
    <location>
        <begin position="232"/>
        <end position="243"/>
    </location>
</feature>
<evidence type="ECO:0000313" key="3">
    <source>
        <dbReference type="Proteomes" id="UP000030001"/>
    </source>
</evidence>
<evidence type="ECO:0000256" key="1">
    <source>
        <dbReference type="SAM" id="MobiDB-lite"/>
    </source>
</evidence>
<feature type="region of interest" description="Disordered" evidence="1">
    <location>
        <begin position="227"/>
        <end position="257"/>
    </location>
</feature>